<dbReference type="OrthoDB" id="4934376at2759"/>
<dbReference type="Proteomes" id="UP000030151">
    <property type="component" value="Unassembled WGS sequence"/>
</dbReference>
<organism evidence="2 3">
    <name type="scientific">Metarhizium robertsii</name>
    <dbReference type="NCBI Taxonomy" id="568076"/>
    <lineage>
        <taxon>Eukaryota</taxon>
        <taxon>Fungi</taxon>
        <taxon>Dikarya</taxon>
        <taxon>Ascomycota</taxon>
        <taxon>Pezizomycotina</taxon>
        <taxon>Sordariomycetes</taxon>
        <taxon>Hypocreomycetidae</taxon>
        <taxon>Hypocreales</taxon>
        <taxon>Clavicipitaceae</taxon>
        <taxon>Metarhizium</taxon>
    </lineage>
</organism>
<protein>
    <submittedName>
        <fullName evidence="2">Uncharacterized protein</fullName>
    </submittedName>
</protein>
<name>A0A0A1UT42_9HYPO</name>
<accession>A0A0A1UT42</accession>
<keyword evidence="1" id="KW-0732">Signal</keyword>
<gene>
    <name evidence="2" type="ORF">X797_007745</name>
</gene>
<feature type="signal peptide" evidence="1">
    <location>
        <begin position="1"/>
        <end position="21"/>
    </location>
</feature>
<proteinExistence type="predicted"/>
<evidence type="ECO:0000313" key="3">
    <source>
        <dbReference type="Proteomes" id="UP000030151"/>
    </source>
</evidence>
<evidence type="ECO:0000256" key="1">
    <source>
        <dbReference type="SAM" id="SignalP"/>
    </source>
</evidence>
<sequence length="353" mass="39379">MMLPKAAWLLTCWLWHTAVEATPTTTPRPLPTFPVSMAEHGEVFLVIPEGPRALGTPGYFRSQGGISEGSLPAPDAETAAEWQRLRNIRPDDSEDSIDFEDLSLVLMSLLPDEAAARRQAWMMLDQRRQPAQAERVWIFRIATGPNVWLGEWQDILGNPMSMSRALGGLPWSQIINFTELDGSNADVRNLFETLTERDPVVPPVVATMELSWMNNDDYDAAWQNYGSVRGIPHRVFDAPEGMTRMEMARDLMALVTSSRVVPDAQRRQELRELLDWDIDAEPGRDFPLLRHGQPTTLEAAALSRIPWGQVQIPANIQLALASGLITVGQCGTALRQIRDAVNKGPKGKRGVVW</sequence>
<reference evidence="2 3" key="1">
    <citation type="submission" date="2014-02" db="EMBL/GenBank/DDBJ databases">
        <title>The genome sequence of the entomopathogenic fungus Metarhizium robertsii ARSEF 2575.</title>
        <authorList>
            <person name="Giuliano Garisto Donzelli B."/>
            <person name="Roe B.A."/>
            <person name="Macmil S.L."/>
            <person name="Krasnoff S.B."/>
            <person name="Gibson D.M."/>
        </authorList>
    </citation>
    <scope>NUCLEOTIDE SEQUENCE [LARGE SCALE GENOMIC DNA]</scope>
    <source>
        <strain evidence="2 3">ARSEF 2575</strain>
    </source>
</reference>
<evidence type="ECO:0000313" key="2">
    <source>
        <dbReference type="EMBL" id="EXU99027.1"/>
    </source>
</evidence>
<dbReference type="HOGENOM" id="CLU_785461_0_0_1"/>
<dbReference type="EMBL" id="JELW01000021">
    <property type="protein sequence ID" value="EXU99027.1"/>
    <property type="molecule type" value="Genomic_DNA"/>
</dbReference>
<dbReference type="AlphaFoldDB" id="A0A0A1UT42"/>
<feature type="chain" id="PRO_5001980831" evidence="1">
    <location>
        <begin position="22"/>
        <end position="353"/>
    </location>
</feature>
<comment type="caution">
    <text evidence="2">The sequence shown here is derived from an EMBL/GenBank/DDBJ whole genome shotgun (WGS) entry which is preliminary data.</text>
</comment>